<keyword evidence="2" id="KW-0687">Ribonucleoprotein</keyword>
<evidence type="ECO:0000313" key="6">
    <source>
        <dbReference type="Proteomes" id="UP000386466"/>
    </source>
</evidence>
<dbReference type="InterPro" id="IPR053709">
    <property type="entry name" value="eRP_eS24_sf"/>
</dbReference>
<evidence type="ECO:0000256" key="1">
    <source>
        <dbReference type="ARBA" id="ARBA00022980"/>
    </source>
</evidence>
<keyword evidence="6" id="KW-1185">Reference proteome</keyword>
<evidence type="ECO:0000256" key="2">
    <source>
        <dbReference type="ARBA" id="ARBA00023274"/>
    </source>
</evidence>
<reference evidence="5 6" key="1">
    <citation type="submission" date="2019-01" db="EMBL/GenBank/DDBJ databases">
        <authorList>
            <person name="Alioto T."/>
            <person name="Alioto T."/>
        </authorList>
    </citation>
    <scope>NUCLEOTIDE SEQUENCE [LARGE SCALE GENOMIC DNA]</scope>
</reference>
<accession>A0A485MYZ4</accession>
<evidence type="ECO:0000313" key="5">
    <source>
        <dbReference type="EMBL" id="VFV25244.1"/>
    </source>
</evidence>
<dbReference type="Gene3D" id="3.30.70.3370">
    <property type="match status" value="1"/>
</dbReference>
<dbReference type="InterPro" id="IPR012678">
    <property type="entry name" value="Ribosomal_uL23/eL15/eS24_sf"/>
</dbReference>
<dbReference type="AlphaFoldDB" id="A0A485MYZ4"/>
<dbReference type="Proteomes" id="UP000386466">
    <property type="component" value="Unassembled WGS sequence"/>
</dbReference>
<sequence length="58" mass="6655">MVLDALHLRKATVPKTEIQEEIAKMYKTTLNVIFVYGFKTYFDGGKTMGFAMIYDSLD</sequence>
<dbReference type="InterPro" id="IPR001976">
    <property type="entry name" value="Ribosomal_eS24"/>
</dbReference>
<gene>
    <name evidence="5" type="ORF">LYPA_23C002372</name>
</gene>
<name>A0A485MYZ4_LYNPA</name>
<dbReference type="PANTHER" id="PTHR10496">
    <property type="entry name" value="40S RIBOSOMAL PROTEIN S24"/>
    <property type="match status" value="1"/>
</dbReference>
<proteinExistence type="predicted"/>
<dbReference type="EMBL" id="CAAGRJ010007350">
    <property type="protein sequence ID" value="VFV25244.1"/>
    <property type="molecule type" value="Genomic_DNA"/>
</dbReference>
<evidence type="ECO:0000256" key="4">
    <source>
        <dbReference type="ARBA" id="ARBA00035458"/>
    </source>
</evidence>
<evidence type="ECO:0000256" key="3">
    <source>
        <dbReference type="ARBA" id="ARBA00035149"/>
    </source>
</evidence>
<organism evidence="5 6">
    <name type="scientific">Lynx pardinus</name>
    <name type="common">Iberian lynx</name>
    <name type="synonym">Felis pardina</name>
    <dbReference type="NCBI Taxonomy" id="191816"/>
    <lineage>
        <taxon>Eukaryota</taxon>
        <taxon>Metazoa</taxon>
        <taxon>Chordata</taxon>
        <taxon>Craniata</taxon>
        <taxon>Vertebrata</taxon>
        <taxon>Euteleostomi</taxon>
        <taxon>Mammalia</taxon>
        <taxon>Eutheria</taxon>
        <taxon>Laurasiatheria</taxon>
        <taxon>Carnivora</taxon>
        <taxon>Feliformia</taxon>
        <taxon>Felidae</taxon>
        <taxon>Felinae</taxon>
        <taxon>Lynx</taxon>
    </lineage>
</organism>
<dbReference type="GO" id="GO:0006412">
    <property type="term" value="P:translation"/>
    <property type="evidence" value="ECO:0007669"/>
    <property type="project" value="InterPro"/>
</dbReference>
<dbReference type="SUPFAM" id="SSF54189">
    <property type="entry name" value="Ribosomal proteins S24e, L23 and L15e"/>
    <property type="match status" value="1"/>
</dbReference>
<protein>
    <recommendedName>
        <fullName evidence="3">Small ribosomal subunit protein eS24</fullName>
    </recommendedName>
    <alternativeName>
        <fullName evidence="4">40S ribosomal protein S24</fullName>
    </alternativeName>
</protein>
<dbReference type="GO" id="GO:0044391">
    <property type="term" value="C:ribosomal subunit"/>
    <property type="evidence" value="ECO:0007669"/>
    <property type="project" value="UniProtKB-ARBA"/>
</dbReference>
<dbReference type="GO" id="GO:0003735">
    <property type="term" value="F:structural constituent of ribosome"/>
    <property type="evidence" value="ECO:0007669"/>
    <property type="project" value="InterPro"/>
</dbReference>
<dbReference type="Pfam" id="PF01282">
    <property type="entry name" value="Ribosomal_S24e"/>
    <property type="match status" value="1"/>
</dbReference>
<keyword evidence="1 5" id="KW-0689">Ribosomal protein</keyword>